<organism evidence="1 2">
    <name type="scientific">Hanseniaspora osmophila</name>
    <dbReference type="NCBI Taxonomy" id="56408"/>
    <lineage>
        <taxon>Eukaryota</taxon>
        <taxon>Fungi</taxon>
        <taxon>Dikarya</taxon>
        <taxon>Ascomycota</taxon>
        <taxon>Saccharomycotina</taxon>
        <taxon>Saccharomycetes</taxon>
        <taxon>Saccharomycodales</taxon>
        <taxon>Saccharomycodaceae</taxon>
        <taxon>Hanseniaspora</taxon>
    </lineage>
</organism>
<dbReference type="Pfam" id="PF09784">
    <property type="entry name" value="L31"/>
    <property type="match status" value="1"/>
</dbReference>
<reference evidence="2" key="1">
    <citation type="journal article" date="2016" name="Genome Announc.">
        <title>Genome sequences of three species of Hanseniaspora isolated from spontaneous wine fermentations.</title>
        <authorList>
            <person name="Sternes P.R."/>
            <person name="Lee D."/>
            <person name="Kutyna D.R."/>
            <person name="Borneman A.R."/>
        </authorList>
    </citation>
    <scope>NUCLEOTIDE SEQUENCE [LARGE SCALE GENOMIC DNA]</scope>
    <source>
        <strain evidence="2">AWRI3579</strain>
    </source>
</reference>
<evidence type="ECO:0000313" key="2">
    <source>
        <dbReference type="Proteomes" id="UP000095728"/>
    </source>
</evidence>
<protein>
    <submittedName>
        <fullName evidence="1">54S ribosomal protein L31, mitochondrial</fullName>
    </submittedName>
</protein>
<dbReference type="OrthoDB" id="2332379at2759"/>
<dbReference type="InterPro" id="IPR016340">
    <property type="entry name" value="Ribosomal_mL60"/>
</dbReference>
<dbReference type="GO" id="GO:0003735">
    <property type="term" value="F:structural constituent of ribosome"/>
    <property type="evidence" value="ECO:0007669"/>
    <property type="project" value="TreeGrafter"/>
</dbReference>
<dbReference type="AlphaFoldDB" id="A0A1E5RHH1"/>
<name>A0A1E5RHH1_9ASCO</name>
<dbReference type="Proteomes" id="UP000095728">
    <property type="component" value="Unassembled WGS sequence"/>
</dbReference>
<sequence length="131" mass="15197">MFGAFKSTQSLLGGLLWKFRPVMSKPQKAKHRARLQLVDKTVKNITMGLHISRCEAKGVAYEEAISMSKLLVPKVESVKKLQSREHYLTEDQMSAKNKYSLYSKYSKGYRKSVHRVPKFTKVTNRIQPRYM</sequence>
<dbReference type="FunCoup" id="A0A1E5RHH1">
    <property type="interactions" value="116"/>
</dbReference>
<dbReference type="InParanoid" id="A0A1E5RHH1"/>
<evidence type="ECO:0000313" key="1">
    <source>
        <dbReference type="EMBL" id="OEJ86369.1"/>
    </source>
</evidence>
<dbReference type="PANTHER" id="PTHR28271:SF1">
    <property type="entry name" value="LARGE RIBOSOMAL SUBUNIT PROTEIN ML60"/>
    <property type="match status" value="1"/>
</dbReference>
<comment type="caution">
    <text evidence="1">The sequence shown here is derived from an EMBL/GenBank/DDBJ whole genome shotgun (WGS) entry which is preliminary data.</text>
</comment>
<gene>
    <name evidence="1" type="ORF">AWRI3579_g1476</name>
</gene>
<keyword evidence="1" id="KW-0687">Ribonucleoprotein</keyword>
<dbReference type="PANTHER" id="PTHR28271">
    <property type="entry name" value="54S RIBOSOMAL PROTEIN L31, MITOCHONDRIAL"/>
    <property type="match status" value="1"/>
</dbReference>
<dbReference type="EMBL" id="LPNM01000006">
    <property type="protein sequence ID" value="OEJ86369.1"/>
    <property type="molecule type" value="Genomic_DNA"/>
</dbReference>
<proteinExistence type="predicted"/>
<dbReference type="STRING" id="56408.A0A1E5RHH1"/>
<keyword evidence="2" id="KW-1185">Reference proteome</keyword>
<accession>A0A1E5RHH1</accession>
<dbReference type="GO" id="GO:0005762">
    <property type="term" value="C:mitochondrial large ribosomal subunit"/>
    <property type="evidence" value="ECO:0007669"/>
    <property type="project" value="TreeGrafter"/>
</dbReference>
<keyword evidence="1" id="KW-0689">Ribosomal protein</keyword>